<dbReference type="Pfam" id="PF08205">
    <property type="entry name" value="C2-set_2"/>
    <property type="match status" value="1"/>
</dbReference>
<evidence type="ECO:0000256" key="3">
    <source>
        <dbReference type="SAM" id="SignalP"/>
    </source>
</evidence>
<dbReference type="InterPro" id="IPR013162">
    <property type="entry name" value="CD80_C2-set"/>
</dbReference>
<feature type="chain" id="PRO_5008588126" description="CD80-like immunoglobulin C2-set domain-containing protein" evidence="3">
    <location>
        <begin position="20"/>
        <end position="282"/>
    </location>
</feature>
<dbReference type="PANTHER" id="PTHR21261">
    <property type="entry name" value="BEAT PROTEIN"/>
    <property type="match status" value="1"/>
</dbReference>
<keyword evidence="2" id="KW-1133">Transmembrane helix</keyword>
<dbReference type="InterPro" id="IPR013783">
    <property type="entry name" value="Ig-like_fold"/>
</dbReference>
<evidence type="ECO:0000259" key="4">
    <source>
        <dbReference type="Pfam" id="PF08205"/>
    </source>
</evidence>
<keyword evidence="1" id="KW-1015">Disulfide bond</keyword>
<proteinExistence type="predicted"/>
<keyword evidence="2" id="KW-0812">Transmembrane</keyword>
<reference evidence="5" key="1">
    <citation type="submission" date="2015-11" db="EMBL/GenBank/DDBJ databases">
        <title>De novo transcriptome assembly of four potential Pierce s Disease insect vectors from Arizona vineyards.</title>
        <authorList>
            <person name="Tassone E.E."/>
        </authorList>
    </citation>
    <scope>NUCLEOTIDE SEQUENCE</scope>
</reference>
<accession>A0A1B6M839</accession>
<organism evidence="5">
    <name type="scientific">Graphocephala atropunctata</name>
    <dbReference type="NCBI Taxonomy" id="36148"/>
    <lineage>
        <taxon>Eukaryota</taxon>
        <taxon>Metazoa</taxon>
        <taxon>Ecdysozoa</taxon>
        <taxon>Arthropoda</taxon>
        <taxon>Hexapoda</taxon>
        <taxon>Insecta</taxon>
        <taxon>Pterygota</taxon>
        <taxon>Neoptera</taxon>
        <taxon>Paraneoptera</taxon>
        <taxon>Hemiptera</taxon>
        <taxon>Auchenorrhyncha</taxon>
        <taxon>Membracoidea</taxon>
        <taxon>Cicadellidae</taxon>
        <taxon>Cicadellinae</taxon>
        <taxon>Cicadellini</taxon>
        <taxon>Graphocephala</taxon>
    </lineage>
</organism>
<dbReference type="AlphaFoldDB" id="A0A1B6M839"/>
<feature type="transmembrane region" description="Helical" evidence="2">
    <location>
        <begin position="250"/>
        <end position="281"/>
    </location>
</feature>
<dbReference type="Gene3D" id="2.60.40.10">
    <property type="entry name" value="Immunoglobulins"/>
    <property type="match status" value="1"/>
</dbReference>
<gene>
    <name evidence="5" type="ORF">g.13464</name>
</gene>
<keyword evidence="2" id="KW-0472">Membrane</keyword>
<protein>
    <recommendedName>
        <fullName evidence="4">CD80-like immunoglobulin C2-set domain-containing protein</fullName>
    </recommendedName>
</protein>
<feature type="signal peptide" evidence="3">
    <location>
        <begin position="1"/>
        <end position="19"/>
    </location>
</feature>
<sequence length="282" mass="31048">MCCLGALFLAITLLKGTWGVRNVTLLLNPPVVERGKNVELVCKYDLEGVPLYTIKFYRGTHEFYRYSPMDVPPIKLFLFHGLEIDLDLSHDSNVVVQGADYSLAGNISCEVTTELSTEESRFSTDISTNCLSVVELPKEPPQISPEVEERQYEAGDRLRANCTSGPARPAPILAWFINDEPAMAQSTRWNHTPGSLETRTVTLDTRVLPRHVTTGRLLLKCTAVVADIYKETVTMVLLSPQTGEPKHERVLFSTAVSVVTSVAAVFSALTLALALTLGVALR</sequence>
<keyword evidence="3" id="KW-0732">Signal</keyword>
<dbReference type="PANTHER" id="PTHR21261:SF6">
    <property type="entry name" value="BEATEN PATH IIA-RELATED"/>
    <property type="match status" value="1"/>
</dbReference>
<name>A0A1B6M839_9HEMI</name>
<dbReference type="InterPro" id="IPR036179">
    <property type="entry name" value="Ig-like_dom_sf"/>
</dbReference>
<evidence type="ECO:0000256" key="1">
    <source>
        <dbReference type="ARBA" id="ARBA00023157"/>
    </source>
</evidence>
<dbReference type="EMBL" id="GEBQ01007875">
    <property type="protein sequence ID" value="JAT32102.1"/>
    <property type="molecule type" value="Transcribed_RNA"/>
</dbReference>
<dbReference type="SUPFAM" id="SSF48726">
    <property type="entry name" value="Immunoglobulin"/>
    <property type="match status" value="1"/>
</dbReference>
<evidence type="ECO:0000256" key="2">
    <source>
        <dbReference type="SAM" id="Phobius"/>
    </source>
</evidence>
<feature type="domain" description="CD80-like immunoglobulin C2-set" evidence="4">
    <location>
        <begin position="141"/>
        <end position="199"/>
    </location>
</feature>
<evidence type="ECO:0000313" key="5">
    <source>
        <dbReference type="EMBL" id="JAT32102.1"/>
    </source>
</evidence>